<evidence type="ECO:0000256" key="5">
    <source>
        <dbReference type="ARBA" id="ARBA00023002"/>
    </source>
</evidence>
<feature type="domain" description="DUS-like FMN-binding" evidence="7">
    <location>
        <begin position="11"/>
        <end position="240"/>
    </location>
</feature>
<keyword evidence="3" id="KW-0288">FMN</keyword>
<dbReference type="Pfam" id="PF01207">
    <property type="entry name" value="Dus"/>
    <property type="match status" value="1"/>
</dbReference>
<evidence type="ECO:0000259" key="7">
    <source>
        <dbReference type="Pfam" id="PF01207"/>
    </source>
</evidence>
<evidence type="ECO:0000313" key="8">
    <source>
        <dbReference type="EMBL" id="SLM15048.1"/>
    </source>
</evidence>
<evidence type="ECO:0000256" key="4">
    <source>
        <dbReference type="ARBA" id="ARBA00022694"/>
    </source>
</evidence>
<comment type="cofactor">
    <cofactor evidence="1">
        <name>FMN</name>
        <dbReference type="ChEBI" id="CHEBI:58210"/>
    </cofactor>
</comment>
<dbReference type="InterPro" id="IPR013785">
    <property type="entry name" value="Aldolase_TIM"/>
</dbReference>
<evidence type="ECO:0000256" key="6">
    <source>
        <dbReference type="SAM" id="MobiDB-lite"/>
    </source>
</evidence>
<protein>
    <submittedName>
        <fullName evidence="8">Putative tRNA-dihydrouridine synthase</fullName>
        <ecNumber evidence="8">1.-.-.-</ecNumber>
    </submittedName>
</protein>
<dbReference type="PROSITE" id="PS01136">
    <property type="entry name" value="UPF0034"/>
    <property type="match status" value="1"/>
</dbReference>
<dbReference type="InterPro" id="IPR018517">
    <property type="entry name" value="tRNA_hU_synthase_CS"/>
</dbReference>
<dbReference type="GO" id="GO:0017150">
    <property type="term" value="F:tRNA dihydrouridine synthase activity"/>
    <property type="evidence" value="ECO:0007669"/>
    <property type="project" value="InterPro"/>
</dbReference>
<reference evidence="8" key="1">
    <citation type="submission" date="2017-02" db="EMBL/GenBank/DDBJ databases">
        <authorList>
            <person name="Regsiter A."/>
            <person name="William W."/>
        </authorList>
    </citation>
    <scope>NUCLEOTIDE SEQUENCE</scope>
    <source>
        <strain evidence="8">Bib</strain>
    </source>
</reference>
<evidence type="ECO:0000256" key="3">
    <source>
        <dbReference type="ARBA" id="ARBA00022643"/>
    </source>
</evidence>
<accession>A0A3P3XLZ5</accession>
<evidence type="ECO:0000256" key="1">
    <source>
        <dbReference type="ARBA" id="ARBA00001917"/>
    </source>
</evidence>
<dbReference type="PANTHER" id="PTHR11082:SF25">
    <property type="entry name" value="DUS-LIKE FMN-BINDING DOMAIN-CONTAINING PROTEIN"/>
    <property type="match status" value="1"/>
</dbReference>
<dbReference type="CDD" id="cd02801">
    <property type="entry name" value="DUS_like_FMN"/>
    <property type="match status" value="1"/>
</dbReference>
<keyword evidence="4" id="KW-0819">tRNA processing</keyword>
<feature type="region of interest" description="Disordered" evidence="6">
    <location>
        <begin position="245"/>
        <end position="265"/>
    </location>
</feature>
<keyword evidence="5 8" id="KW-0560">Oxidoreductase</keyword>
<dbReference type="InterPro" id="IPR035587">
    <property type="entry name" value="DUS-like_FMN-bd"/>
</dbReference>
<dbReference type="EC" id="1.-.-.-" evidence="8"/>
<dbReference type="AlphaFoldDB" id="A0A3P3XLZ5"/>
<gene>
    <name evidence="8" type="ORF">SPIROBIBN47_380051</name>
</gene>
<dbReference type="EMBL" id="FWDM01000032">
    <property type="protein sequence ID" value="SLM15048.1"/>
    <property type="molecule type" value="Genomic_DNA"/>
</dbReference>
<sequence length="352" mass="38318">MVPFPRGSLFLAPMVGITNRAFRTLVYELGAPDWFVTEMASAEAFLSGGRNESIYLDPSPRSLQTSVQFAARSPETLAKACNAVSQLPAEYRPAGIDINMGCSAPHIKGYGRGAALLDNPSLAREMVAAAREQWVGMLSAKIRISTSLGEDGTIALAQSLASAGLDCITVHARLDTQKFRRKADHRFAVLLAEVLPIPVIANGDITNREECAALLDSTHIHSLMIGRAAVQKPWLFASLKSGAGAGEGERGTPGSSEPGAEPQYGTRHMPEIDLLAIALRFIDLAETLLPPEWQRETCRRVFSYYAANVSFAHHLRFSLVNAPSLGAMRQILRDYFNQVPQDRIFAQDQILA</sequence>
<dbReference type="SUPFAM" id="SSF51395">
    <property type="entry name" value="FMN-linked oxidoreductases"/>
    <property type="match status" value="1"/>
</dbReference>
<name>A0A3P3XLZ5_9SPIR</name>
<keyword evidence="2" id="KW-0285">Flavoprotein</keyword>
<dbReference type="PANTHER" id="PTHR11082">
    <property type="entry name" value="TRNA-DIHYDROURIDINE SYNTHASE"/>
    <property type="match status" value="1"/>
</dbReference>
<organism evidence="8">
    <name type="scientific">uncultured spirochete</name>
    <dbReference type="NCBI Taxonomy" id="156406"/>
    <lineage>
        <taxon>Bacteria</taxon>
        <taxon>Pseudomonadati</taxon>
        <taxon>Spirochaetota</taxon>
        <taxon>Spirochaetia</taxon>
        <taxon>Spirochaetales</taxon>
        <taxon>environmental samples</taxon>
    </lineage>
</organism>
<dbReference type="GO" id="GO:0050660">
    <property type="term" value="F:flavin adenine dinucleotide binding"/>
    <property type="evidence" value="ECO:0007669"/>
    <property type="project" value="InterPro"/>
</dbReference>
<proteinExistence type="predicted"/>
<dbReference type="Gene3D" id="3.20.20.70">
    <property type="entry name" value="Aldolase class I"/>
    <property type="match status" value="1"/>
</dbReference>
<evidence type="ECO:0000256" key="2">
    <source>
        <dbReference type="ARBA" id="ARBA00022630"/>
    </source>
</evidence>